<dbReference type="EMBL" id="JAMKFB020000306">
    <property type="protein sequence ID" value="KAL0150088.1"/>
    <property type="molecule type" value="Genomic_DNA"/>
</dbReference>
<feature type="compositionally biased region" description="Polar residues" evidence="1">
    <location>
        <begin position="436"/>
        <end position="459"/>
    </location>
</feature>
<feature type="compositionally biased region" description="Basic and acidic residues" evidence="1">
    <location>
        <begin position="507"/>
        <end position="516"/>
    </location>
</feature>
<feature type="compositionally biased region" description="Basic and acidic residues" evidence="1">
    <location>
        <begin position="99"/>
        <end position="108"/>
    </location>
</feature>
<feature type="compositionally biased region" description="Basic and acidic residues" evidence="1">
    <location>
        <begin position="346"/>
        <end position="355"/>
    </location>
</feature>
<feature type="compositionally biased region" description="Polar residues" evidence="1">
    <location>
        <begin position="177"/>
        <end position="193"/>
    </location>
</feature>
<feature type="compositionally biased region" description="Polar residues" evidence="1">
    <location>
        <begin position="534"/>
        <end position="544"/>
    </location>
</feature>
<evidence type="ECO:0000256" key="1">
    <source>
        <dbReference type="SAM" id="MobiDB-lite"/>
    </source>
</evidence>
<sequence length="544" mass="60175">MALGGSGEEAGNSDAGLGRGRSQRPRRPGDGSTHPRLRRDRASPRSARRRLCSDGKFGVAHNSQTVGRRAKCLASSESLARAEREAEPLALNDSSNQRPPEKANDETKKKRRVRQNPSALFNQRHAGESANAVPHYHKLCSRDSHIWGIRRGQHGRSAMDEPRPGRTTFLIMVSPLPVTTNGQPRNGETQRYQLSDRRFPGPDTDPEGRGTAAPTPVCDVTEPRPDRPGGGSAAMESSASLITPKRSVAEPSASRHRNPWLEPNERQVSDRLVVLAKFSAILDFVANLLLQASARHWARSGPEQRRKILWSPTVKDDPEKAEISIQLGEGTPKQPLALNDSSNQRPPEKANDETKKKRRVRQNPSALFNQRHAGESANAVPHYHKLCSRDSHIWGIRRGQHGRSAMDEPRPGRTTFLIMVSPLPGKYDGPGRLSESRQTASPETGRRSGTSFRTGASQARTREAPDYYRRLPAIKRTRSEASARRPKASDERVGGETPRTLRSTFSQDKKKGEAHRSWRHCNTRPMRGVDGASPGSSSEIQKSI</sequence>
<dbReference type="Proteomes" id="UP001529510">
    <property type="component" value="Unassembled WGS sequence"/>
</dbReference>
<feature type="region of interest" description="Disordered" evidence="1">
    <location>
        <begin position="1"/>
        <end position="132"/>
    </location>
</feature>
<proteinExistence type="predicted"/>
<reference evidence="2 4" key="1">
    <citation type="submission" date="2024-05" db="EMBL/GenBank/DDBJ databases">
        <title>Genome sequencing and assembly of Indian major carp, Cirrhinus mrigala (Hamilton, 1822).</title>
        <authorList>
            <person name="Mohindra V."/>
            <person name="Chowdhury L.M."/>
            <person name="Lal K."/>
            <person name="Jena J.K."/>
        </authorList>
    </citation>
    <scope>NUCLEOTIDE SEQUENCE [LARGE SCALE GENOMIC DNA]</scope>
    <source>
        <strain evidence="2">CM1030</strain>
        <tissue evidence="2">Blood</tissue>
    </source>
</reference>
<gene>
    <name evidence="2" type="ORF">M9458_054515</name>
    <name evidence="3" type="ORF">M9458_054521</name>
</gene>
<organism evidence="2 4">
    <name type="scientific">Cirrhinus mrigala</name>
    <name type="common">Mrigala</name>
    <dbReference type="NCBI Taxonomy" id="683832"/>
    <lineage>
        <taxon>Eukaryota</taxon>
        <taxon>Metazoa</taxon>
        <taxon>Chordata</taxon>
        <taxon>Craniata</taxon>
        <taxon>Vertebrata</taxon>
        <taxon>Euteleostomi</taxon>
        <taxon>Actinopterygii</taxon>
        <taxon>Neopterygii</taxon>
        <taxon>Teleostei</taxon>
        <taxon>Ostariophysi</taxon>
        <taxon>Cypriniformes</taxon>
        <taxon>Cyprinidae</taxon>
        <taxon>Labeoninae</taxon>
        <taxon>Labeonini</taxon>
        <taxon>Cirrhinus</taxon>
    </lineage>
</organism>
<comment type="caution">
    <text evidence="2">The sequence shown here is derived from an EMBL/GenBank/DDBJ whole genome shotgun (WGS) entry which is preliminary data.</text>
</comment>
<feature type="region of interest" description="Disordered" evidence="1">
    <location>
        <begin position="176"/>
        <end position="262"/>
    </location>
</feature>
<feature type="region of interest" description="Disordered" evidence="1">
    <location>
        <begin position="420"/>
        <end position="544"/>
    </location>
</feature>
<feature type="compositionally biased region" description="Basic and acidic residues" evidence="1">
    <location>
        <begin position="460"/>
        <end position="469"/>
    </location>
</feature>
<keyword evidence="4" id="KW-1185">Reference proteome</keyword>
<feature type="compositionally biased region" description="Basic and acidic residues" evidence="1">
    <location>
        <begin position="477"/>
        <end position="494"/>
    </location>
</feature>
<evidence type="ECO:0000313" key="2">
    <source>
        <dbReference type="EMBL" id="KAL0150088.1"/>
    </source>
</evidence>
<protein>
    <submittedName>
        <fullName evidence="2">Uncharacterized protein</fullName>
    </submittedName>
</protein>
<dbReference type="EMBL" id="JAMKFB020000306">
    <property type="protein sequence ID" value="KAL0150094.1"/>
    <property type="molecule type" value="Genomic_DNA"/>
</dbReference>
<feature type="region of interest" description="Disordered" evidence="1">
    <location>
        <begin position="325"/>
        <end position="379"/>
    </location>
</feature>
<accession>A0ABD0MLU7</accession>
<name>A0ABD0MLU7_CIRMR</name>
<evidence type="ECO:0000313" key="4">
    <source>
        <dbReference type="Proteomes" id="UP001529510"/>
    </source>
</evidence>
<dbReference type="AlphaFoldDB" id="A0ABD0MLU7"/>
<evidence type="ECO:0000313" key="3">
    <source>
        <dbReference type="EMBL" id="KAL0150094.1"/>
    </source>
</evidence>